<proteinExistence type="predicted"/>
<accession>A0A2T4D2N2</accession>
<dbReference type="EMBL" id="PYVF01000130">
    <property type="protein sequence ID" value="PTB87988.1"/>
    <property type="molecule type" value="Genomic_DNA"/>
</dbReference>
<reference evidence="1 2" key="1">
    <citation type="submission" date="2018-03" db="EMBL/GenBank/DDBJ databases">
        <title>Cross-interface Injection: A General Nanoliter Liquid Handling Method Applied to Single Cells Genome Amplification Automated Nanoliter Liquid Handling Applied to Single Cell Multiple Displacement Amplification.</title>
        <authorList>
            <person name="Yun J."/>
            <person name="Xu P."/>
            <person name="Xu J."/>
            <person name="Dai X."/>
            <person name="Wang Y."/>
            <person name="Zheng X."/>
            <person name="Cao C."/>
            <person name="Yi Q."/>
            <person name="Zhu Y."/>
            <person name="Wang L."/>
            <person name="Dong Z."/>
            <person name="Huang Y."/>
            <person name="Huang L."/>
            <person name="Du W."/>
        </authorList>
    </citation>
    <scope>NUCLEOTIDE SEQUENCE [LARGE SCALE GENOMIC DNA]</scope>
    <source>
        <strain evidence="1 2">A12-4</strain>
    </source>
</reference>
<gene>
    <name evidence="1" type="ORF">C9927_04815</name>
</gene>
<dbReference type="AlphaFoldDB" id="A0A2T4D2N2"/>
<protein>
    <submittedName>
        <fullName evidence="1">Transporter</fullName>
    </submittedName>
</protein>
<feature type="non-terminal residue" evidence="1">
    <location>
        <position position="1"/>
    </location>
</feature>
<evidence type="ECO:0000313" key="1">
    <source>
        <dbReference type="EMBL" id="PTB87988.1"/>
    </source>
</evidence>
<comment type="caution">
    <text evidence="1">The sequence shown here is derived from an EMBL/GenBank/DDBJ whole genome shotgun (WGS) entry which is preliminary data.</text>
</comment>
<name>A0A2T4D2N2_9GAMM</name>
<sequence length="105" mass="11658">AKFKTEAKKTEKLLVARQLIANLRSTFLQLNRLNERAALYHEELLPQMSAQSEAALTAYNNDDGDFAEAVRSQIAEIDAKIDALAIAINRQKLIAEANYLLLSGV</sequence>
<dbReference type="Gene3D" id="1.20.1600.10">
    <property type="entry name" value="Outer membrane efflux proteins (OEP)"/>
    <property type="match status" value="1"/>
</dbReference>
<dbReference type="Proteomes" id="UP000242087">
    <property type="component" value="Unassembled WGS sequence"/>
</dbReference>
<organism evidence="1 2">
    <name type="scientific">Pseudidiomarina aestuarii</name>
    <dbReference type="NCBI Taxonomy" id="624146"/>
    <lineage>
        <taxon>Bacteria</taxon>
        <taxon>Pseudomonadati</taxon>
        <taxon>Pseudomonadota</taxon>
        <taxon>Gammaproteobacteria</taxon>
        <taxon>Alteromonadales</taxon>
        <taxon>Idiomarinaceae</taxon>
        <taxon>Pseudidiomarina</taxon>
    </lineage>
</organism>
<evidence type="ECO:0000313" key="2">
    <source>
        <dbReference type="Proteomes" id="UP000242087"/>
    </source>
</evidence>
<dbReference type="SUPFAM" id="SSF56954">
    <property type="entry name" value="Outer membrane efflux proteins (OEP)"/>
    <property type="match status" value="1"/>
</dbReference>